<dbReference type="NCBIfam" id="TIGR01848">
    <property type="entry name" value="PHA_reg_PhaR"/>
    <property type="match status" value="1"/>
</dbReference>
<evidence type="ECO:0000313" key="5">
    <source>
        <dbReference type="Proteomes" id="UP001549313"/>
    </source>
</evidence>
<evidence type="ECO:0000313" key="4">
    <source>
        <dbReference type="EMBL" id="MET4682285.1"/>
    </source>
</evidence>
<proteinExistence type="predicted"/>
<feature type="domain" description="PHB accumulation regulatory" evidence="2">
    <location>
        <begin position="82"/>
        <end position="121"/>
    </location>
</feature>
<evidence type="ECO:0000259" key="2">
    <source>
        <dbReference type="Pfam" id="PF05233"/>
    </source>
</evidence>
<name>A0ABV2R794_9CAUL</name>
<reference evidence="4 5" key="1">
    <citation type="submission" date="2024-06" db="EMBL/GenBank/DDBJ databases">
        <title>Sorghum-associated microbial communities from plants grown in Nebraska, USA.</title>
        <authorList>
            <person name="Schachtman D."/>
        </authorList>
    </citation>
    <scope>NUCLEOTIDE SEQUENCE [LARGE SCALE GENOMIC DNA]</scope>
    <source>
        <strain evidence="4 5">2814</strain>
    </source>
</reference>
<keyword evidence="5" id="KW-1185">Reference proteome</keyword>
<dbReference type="InterPro" id="IPR007897">
    <property type="entry name" value="PHB_accumulat"/>
</dbReference>
<evidence type="ECO:0000256" key="1">
    <source>
        <dbReference type="SAM" id="MobiDB-lite"/>
    </source>
</evidence>
<dbReference type="InterPro" id="IPR012909">
    <property type="entry name" value="PHA_DNA-bd_N"/>
</dbReference>
<sequence length="214" mass="24018">MADRKNEGGKSRDGGVVVIKKYANRRLYNTATSAYVTLEDLAQMVRDEVEFVVYDAKSNDDLTRQILTQIIFEEESRGEALLPVQFLRQLIGFYGNSMQSVLPSYLEMSLDAFTRQQEQMRTQFSRAFAGTPGGGLMEEAVRQNMAMFERAMKMFPGFAYGRAEASAEPEAQTQAEPAAKTPPATEASALDEMRRQMDQMKAQLDRLAGGDERK</sequence>
<dbReference type="Pfam" id="PF07879">
    <property type="entry name" value="PHB_acc_N"/>
    <property type="match status" value="1"/>
</dbReference>
<dbReference type="Pfam" id="PF05233">
    <property type="entry name" value="PHB_acc"/>
    <property type="match status" value="1"/>
</dbReference>
<evidence type="ECO:0000259" key="3">
    <source>
        <dbReference type="Pfam" id="PF07879"/>
    </source>
</evidence>
<accession>A0ABV2R794</accession>
<dbReference type="InterPro" id="IPR010134">
    <property type="entry name" value="PHA_reg_PhaR"/>
</dbReference>
<feature type="region of interest" description="Disordered" evidence="1">
    <location>
        <begin position="165"/>
        <end position="214"/>
    </location>
</feature>
<dbReference type="EMBL" id="JBEPTF010000001">
    <property type="protein sequence ID" value="MET4682285.1"/>
    <property type="molecule type" value="Genomic_DNA"/>
</dbReference>
<gene>
    <name evidence="4" type="ORF">ABIE19_000194</name>
</gene>
<protein>
    <submittedName>
        <fullName evidence="4">Polyhydroxyalkanoate synthesis repressor PhaR</fullName>
    </submittedName>
</protein>
<feature type="domain" description="PHA accumulation regulator DNA-binding N-terminal" evidence="3">
    <location>
        <begin position="18"/>
        <end position="78"/>
    </location>
</feature>
<comment type="caution">
    <text evidence="4">The sequence shown here is derived from an EMBL/GenBank/DDBJ whole genome shotgun (WGS) entry which is preliminary data.</text>
</comment>
<dbReference type="Proteomes" id="UP001549313">
    <property type="component" value="Unassembled WGS sequence"/>
</dbReference>
<feature type="compositionally biased region" description="Low complexity" evidence="1">
    <location>
        <begin position="165"/>
        <end position="188"/>
    </location>
</feature>
<dbReference type="RefSeq" id="WP_354087242.1">
    <property type="nucleotide sequence ID" value="NZ_JBEPTF010000001.1"/>
</dbReference>
<organism evidence="4 5">
    <name type="scientific">Brevundimonas faecalis</name>
    <dbReference type="NCBI Taxonomy" id="947378"/>
    <lineage>
        <taxon>Bacteria</taxon>
        <taxon>Pseudomonadati</taxon>
        <taxon>Pseudomonadota</taxon>
        <taxon>Alphaproteobacteria</taxon>
        <taxon>Caulobacterales</taxon>
        <taxon>Caulobacteraceae</taxon>
        <taxon>Brevundimonas</taxon>
    </lineage>
</organism>